<comment type="caution">
    <text evidence="1">The sequence shown here is derived from an EMBL/GenBank/DDBJ whole genome shotgun (WGS) entry which is preliminary data.</text>
</comment>
<sequence length="42" mass="4845">MNFQSSNGIPYTINCISSEENSSIFMSILQIIHRFPEKKLLL</sequence>
<reference evidence="1 2" key="1">
    <citation type="submission" date="2017-03" db="EMBL/GenBank/DDBJ databases">
        <title>Genome analysis of strain PAMC 26510.</title>
        <authorList>
            <person name="Oh H.-M."/>
            <person name="Yang J.-A."/>
        </authorList>
    </citation>
    <scope>NUCLEOTIDE SEQUENCE [LARGE SCALE GENOMIC DNA]</scope>
    <source>
        <strain evidence="1 2">PAMC 26510</strain>
    </source>
</reference>
<gene>
    <name evidence="1" type="ORF">PAMC26510_28915</name>
</gene>
<protein>
    <submittedName>
        <fullName evidence="1">Uncharacterized protein</fullName>
    </submittedName>
</protein>
<dbReference type="Proteomes" id="UP000194546">
    <property type="component" value="Unassembled WGS sequence"/>
</dbReference>
<dbReference type="AlphaFoldDB" id="A0A242MCK2"/>
<name>A0A242MCK2_CABSO</name>
<evidence type="ECO:0000313" key="2">
    <source>
        <dbReference type="Proteomes" id="UP000194546"/>
    </source>
</evidence>
<dbReference type="EMBL" id="NBTY01000169">
    <property type="protein sequence ID" value="OTP68681.1"/>
    <property type="molecule type" value="Genomic_DNA"/>
</dbReference>
<proteinExistence type="predicted"/>
<evidence type="ECO:0000313" key="1">
    <source>
        <dbReference type="EMBL" id="OTP68681.1"/>
    </source>
</evidence>
<accession>A0A242MCK2</accession>
<organism evidence="1 2">
    <name type="scientific">Caballeronia sordidicola</name>
    <name type="common">Burkholderia sordidicola</name>
    <dbReference type="NCBI Taxonomy" id="196367"/>
    <lineage>
        <taxon>Bacteria</taxon>
        <taxon>Pseudomonadati</taxon>
        <taxon>Pseudomonadota</taxon>
        <taxon>Betaproteobacteria</taxon>
        <taxon>Burkholderiales</taxon>
        <taxon>Burkholderiaceae</taxon>
        <taxon>Caballeronia</taxon>
    </lineage>
</organism>